<feature type="coiled-coil region" evidence="1">
    <location>
        <begin position="35"/>
        <end position="127"/>
    </location>
</feature>
<proteinExistence type="predicted"/>
<evidence type="ECO:0000256" key="1">
    <source>
        <dbReference type="SAM" id="Coils"/>
    </source>
</evidence>
<dbReference type="WBParaSite" id="GPUH_0000136101-mRNA-1">
    <property type="protein sequence ID" value="GPUH_0000136101-mRNA-1"/>
    <property type="gene ID" value="GPUH_0000136101"/>
</dbReference>
<reference evidence="2 3" key="2">
    <citation type="submission" date="2018-11" db="EMBL/GenBank/DDBJ databases">
        <authorList>
            <consortium name="Pathogen Informatics"/>
        </authorList>
    </citation>
    <scope>NUCLEOTIDE SEQUENCE [LARGE SCALE GENOMIC DNA]</scope>
</reference>
<evidence type="ECO:0000313" key="3">
    <source>
        <dbReference type="Proteomes" id="UP000271098"/>
    </source>
</evidence>
<sequence>MHTPLLGIDVKKYRMRRNLGANWTSGNSRAILDENETIRNELALIKKRNNRLIEQLREKSMEHSKMASQMSSLQKQMEVLQNRCRLNEELEKLSLNSQVIAYTNAAFDNVEEKLKDFGNELQTIKTEMMKNEQAAVNQTVREQNAYQTCLEHTERLQRDNFSMMQSRSSNFGSYDCRIRQLLEMMPSYDALYSFTVSVVRKLGQLRTSYIEKSAQANRSNLEMMHAQTSLLIAHVQLQLEKLKLQLHAVAKCRPLRPASYHGDDLLEKMVSYF</sequence>
<reference evidence="4" key="1">
    <citation type="submission" date="2016-06" db="UniProtKB">
        <authorList>
            <consortium name="WormBaseParasite"/>
        </authorList>
    </citation>
    <scope>IDENTIFICATION</scope>
</reference>
<evidence type="ECO:0000313" key="4">
    <source>
        <dbReference type="WBParaSite" id="GPUH_0000136101-mRNA-1"/>
    </source>
</evidence>
<evidence type="ECO:0000313" key="2">
    <source>
        <dbReference type="EMBL" id="VDK29883.1"/>
    </source>
</evidence>
<keyword evidence="1" id="KW-0175">Coiled coil</keyword>
<keyword evidence="3" id="KW-1185">Reference proteome</keyword>
<protein>
    <submittedName>
        <fullName evidence="2 4">Uncharacterized protein</fullName>
    </submittedName>
</protein>
<dbReference type="EMBL" id="UYRT01001620">
    <property type="protein sequence ID" value="VDK29883.1"/>
    <property type="molecule type" value="Genomic_DNA"/>
</dbReference>
<name>A0A183CY18_9BILA</name>
<dbReference type="AlphaFoldDB" id="A0A183CY18"/>
<dbReference type="Proteomes" id="UP000271098">
    <property type="component" value="Unassembled WGS sequence"/>
</dbReference>
<gene>
    <name evidence="2" type="ORF">GPUH_LOCUS1359</name>
</gene>
<organism evidence="4">
    <name type="scientific">Gongylonema pulchrum</name>
    <dbReference type="NCBI Taxonomy" id="637853"/>
    <lineage>
        <taxon>Eukaryota</taxon>
        <taxon>Metazoa</taxon>
        <taxon>Ecdysozoa</taxon>
        <taxon>Nematoda</taxon>
        <taxon>Chromadorea</taxon>
        <taxon>Rhabditida</taxon>
        <taxon>Spirurina</taxon>
        <taxon>Spiruromorpha</taxon>
        <taxon>Spiruroidea</taxon>
        <taxon>Gongylonematidae</taxon>
        <taxon>Gongylonema</taxon>
    </lineage>
</organism>
<dbReference type="OrthoDB" id="5852231at2759"/>
<accession>A0A183CY18</accession>